<dbReference type="FunFam" id="1.10.8.270:FF:000001">
    <property type="entry name" value="TBC1 domain family member 1"/>
    <property type="match status" value="1"/>
</dbReference>
<feature type="coiled-coil region" evidence="2">
    <location>
        <begin position="508"/>
        <end position="574"/>
    </location>
</feature>
<organism evidence="5">
    <name type="scientific">Mucor ambiguus</name>
    <dbReference type="NCBI Taxonomy" id="91626"/>
    <lineage>
        <taxon>Eukaryota</taxon>
        <taxon>Fungi</taxon>
        <taxon>Fungi incertae sedis</taxon>
        <taxon>Mucoromycota</taxon>
        <taxon>Mucoromycotina</taxon>
        <taxon>Mucoromycetes</taxon>
        <taxon>Mucorales</taxon>
        <taxon>Mucorineae</taxon>
        <taxon>Mucoraceae</taxon>
        <taxon>Mucor</taxon>
    </lineage>
</organism>
<evidence type="ECO:0000259" key="4">
    <source>
        <dbReference type="PROSITE" id="PS50086"/>
    </source>
</evidence>
<feature type="compositionally biased region" description="Low complexity" evidence="3">
    <location>
        <begin position="65"/>
        <end position="84"/>
    </location>
</feature>
<dbReference type="Gene3D" id="1.10.10.750">
    <property type="entry name" value="Ypt/Rab-GAP domain of gyp1p, domain 1"/>
    <property type="match status" value="1"/>
</dbReference>
<keyword evidence="6" id="KW-1185">Reference proteome</keyword>
<dbReference type="GO" id="GO:0005096">
    <property type="term" value="F:GTPase activator activity"/>
    <property type="evidence" value="ECO:0007669"/>
    <property type="project" value="UniProtKB-KW"/>
</dbReference>
<dbReference type="STRING" id="91626.A0A0C9MCA9"/>
<name>A0A0C9MCA9_9FUNG</name>
<dbReference type="FunFam" id="1.10.472.80:FF:000027">
    <property type="entry name" value="GTPase activating protein (Evi5)"/>
    <property type="match status" value="1"/>
</dbReference>
<dbReference type="InterPro" id="IPR035969">
    <property type="entry name" value="Rab-GAP_TBC_sf"/>
</dbReference>
<evidence type="ECO:0000313" key="6">
    <source>
        <dbReference type="Proteomes" id="UP000053815"/>
    </source>
</evidence>
<protein>
    <submittedName>
        <fullName evidence="5">RabGAP/TBC</fullName>
    </submittedName>
</protein>
<dbReference type="Gene3D" id="1.10.8.270">
    <property type="entry name" value="putative rabgap domain of human tbc1 domain family member 14 like domains"/>
    <property type="match status" value="1"/>
</dbReference>
<dbReference type="GO" id="GO:0031267">
    <property type="term" value="F:small GTPase binding"/>
    <property type="evidence" value="ECO:0007669"/>
    <property type="project" value="TreeGrafter"/>
</dbReference>
<sequence>MDTSSASRPKPVKPLVNDFDLDVVDEALLHPEKPEYVDHFGFTVQVKSDHESDTSDSDEDEFEDAASTKNSSRNSSALSVSSPNKSHHHIDTIPSVTQQDVNETMTHKRSITTDSTDNADTLSTDLNILNNNTEDWQMISSIEKLGSHTTTASTPDNDNRPVHSPTPSTTSYYDLLLSKFSRSGYHNSSKQVQLQEETSHNLEQLKEQSSRGDTDWEFWSSVISDFERVNRTEHSKFRTLISIGIPPQLRGKLWRIFSNSETDSDLVENEYRELLDQTSPHEKLIRRDLPRTFPTLPYFKDKDGEGQEMLFNVIKAYSLFDEHVGYCQGLHFVVGVLLLHMPDEAAFCVLLKLMGHYELRGHFTPQMEKLHEHMYQFDQLLLQHLPQVHRHLDAQGVVPTMYASQWFMTLFAYRCPLELVYRVFDLLFVEGSNIILNFALALMKKNQQVILSLEFESLLEFFSGSIFDAYKDDAYDFVQDAYSFDIPSRQLAKLSKQYQTEAAKEAKMQSIEDSIRRENIELQEQIKKLKISYKTLEKEHQDIAQQVISSKMSMASLDAENQQLKHELAVMKAEMVKIKNCMDDERQRQFDELAQHNAHLVDTNSLLEDRLSELEAVLIDMKLKYAESENDYELMKQKLHEAQKLSSMRH</sequence>
<feature type="compositionally biased region" description="Acidic residues" evidence="3">
    <location>
        <begin position="54"/>
        <end position="64"/>
    </location>
</feature>
<feature type="domain" description="Rab-GAP TBC" evidence="4">
    <location>
        <begin position="244"/>
        <end position="431"/>
    </location>
</feature>
<feature type="region of interest" description="Disordered" evidence="3">
    <location>
        <begin position="47"/>
        <end position="102"/>
    </location>
</feature>
<evidence type="ECO:0000256" key="2">
    <source>
        <dbReference type="SAM" id="Coils"/>
    </source>
</evidence>
<evidence type="ECO:0000256" key="3">
    <source>
        <dbReference type="SAM" id="MobiDB-lite"/>
    </source>
</evidence>
<keyword evidence="2" id="KW-0175">Coiled coil</keyword>
<dbReference type="Pfam" id="PF23436">
    <property type="entry name" value="RabGap-TBC_2"/>
    <property type="match status" value="1"/>
</dbReference>
<feature type="region of interest" description="Disordered" evidence="3">
    <location>
        <begin position="147"/>
        <end position="168"/>
    </location>
</feature>
<dbReference type="Gene3D" id="1.10.472.80">
    <property type="entry name" value="Ypt/Rab-GAP domain of gyp1p, domain 3"/>
    <property type="match status" value="1"/>
</dbReference>
<feature type="compositionally biased region" description="Polar residues" evidence="3">
    <location>
        <begin position="147"/>
        <end position="156"/>
    </location>
</feature>
<dbReference type="PROSITE" id="PS50086">
    <property type="entry name" value="TBC_RABGAP"/>
    <property type="match status" value="1"/>
</dbReference>
<accession>A0A0C9MCA9</accession>
<proteinExistence type="predicted"/>
<dbReference type="InterPro" id="IPR000195">
    <property type="entry name" value="Rab-GAP-TBC_dom"/>
</dbReference>
<gene>
    <name evidence="5" type="ORF">MAM1_0079d04472</name>
</gene>
<dbReference type="SMART" id="SM00164">
    <property type="entry name" value="TBC"/>
    <property type="match status" value="1"/>
</dbReference>
<dbReference type="EMBL" id="DF836368">
    <property type="protein sequence ID" value="GAN05004.1"/>
    <property type="molecule type" value="Genomic_DNA"/>
</dbReference>
<dbReference type="SUPFAM" id="SSF47923">
    <property type="entry name" value="Ypt/Rab-GAP domain of gyp1p"/>
    <property type="match status" value="2"/>
</dbReference>
<reference evidence="5" key="1">
    <citation type="submission" date="2014-09" db="EMBL/GenBank/DDBJ databases">
        <title>Draft genome sequence of an oleaginous Mucoromycotina fungus Mucor ambiguus NBRC6742.</title>
        <authorList>
            <person name="Takeda I."/>
            <person name="Yamane N."/>
            <person name="Morita T."/>
            <person name="Tamano K."/>
            <person name="Machida M."/>
            <person name="Baker S."/>
            <person name="Koike H."/>
        </authorList>
    </citation>
    <scope>NUCLEOTIDE SEQUENCE</scope>
    <source>
        <strain evidence="5">NBRC 6742</strain>
    </source>
</reference>
<dbReference type="InterPro" id="IPR050302">
    <property type="entry name" value="Rab_GAP_TBC_domain"/>
</dbReference>
<evidence type="ECO:0000313" key="5">
    <source>
        <dbReference type="EMBL" id="GAN05004.1"/>
    </source>
</evidence>
<feature type="coiled-coil region" evidence="2">
    <location>
        <begin position="604"/>
        <end position="645"/>
    </location>
</feature>
<evidence type="ECO:0000256" key="1">
    <source>
        <dbReference type="ARBA" id="ARBA00022468"/>
    </source>
</evidence>
<dbReference type="AlphaFoldDB" id="A0A0C9MCA9"/>
<dbReference type="PANTHER" id="PTHR47219:SF9">
    <property type="entry name" value="GTPASE ACTIVATING PROTEIN AND CENTROSOME-ASSOCIATED, ISOFORM B"/>
    <property type="match status" value="1"/>
</dbReference>
<dbReference type="PANTHER" id="PTHR47219">
    <property type="entry name" value="RAB GTPASE-ACTIVATING PROTEIN 1-LIKE"/>
    <property type="match status" value="1"/>
</dbReference>
<dbReference type="Proteomes" id="UP000053815">
    <property type="component" value="Unassembled WGS sequence"/>
</dbReference>
<dbReference type="OrthoDB" id="295078at2759"/>
<keyword evidence="1" id="KW-0343">GTPase activation</keyword>